<dbReference type="GO" id="GO:0000774">
    <property type="term" value="F:adenyl-nucleotide exchange factor activity"/>
    <property type="evidence" value="ECO:0007669"/>
    <property type="project" value="InterPro"/>
</dbReference>
<dbReference type="EMBL" id="UINC01001175">
    <property type="protein sequence ID" value="SUZ73320.1"/>
    <property type="molecule type" value="Genomic_DNA"/>
</dbReference>
<evidence type="ECO:0000256" key="1">
    <source>
        <dbReference type="ARBA" id="ARBA00009054"/>
    </source>
</evidence>
<reference evidence="4" key="1">
    <citation type="submission" date="2018-05" db="EMBL/GenBank/DDBJ databases">
        <authorList>
            <person name="Lanie J.A."/>
            <person name="Ng W.-L."/>
            <person name="Kazmierczak K.M."/>
            <person name="Andrzejewski T.M."/>
            <person name="Davidsen T.M."/>
            <person name="Wayne K.J."/>
            <person name="Tettelin H."/>
            <person name="Glass J.I."/>
            <person name="Rusch D."/>
            <person name="Podicherti R."/>
            <person name="Tsui H.-C.T."/>
            <person name="Winkler M.E."/>
        </authorList>
    </citation>
    <scope>NUCLEOTIDE SEQUENCE</scope>
</reference>
<dbReference type="PRINTS" id="PR00773">
    <property type="entry name" value="GRPEPROTEIN"/>
</dbReference>
<evidence type="ECO:0000256" key="2">
    <source>
        <dbReference type="ARBA" id="ARBA00023186"/>
    </source>
</evidence>
<dbReference type="HAMAP" id="MF_01151">
    <property type="entry name" value="GrpE"/>
    <property type="match status" value="1"/>
</dbReference>
<gene>
    <name evidence="4" type="ORF">METZ01_LOCUS26174</name>
</gene>
<dbReference type="SUPFAM" id="SSF51064">
    <property type="entry name" value="Head domain of nucleotide exchange factor GrpE"/>
    <property type="match status" value="1"/>
</dbReference>
<dbReference type="PANTHER" id="PTHR21237">
    <property type="entry name" value="GRPE PROTEIN"/>
    <property type="match status" value="1"/>
</dbReference>
<dbReference type="InterPro" id="IPR009012">
    <property type="entry name" value="GrpE_head"/>
</dbReference>
<dbReference type="GO" id="GO:0051087">
    <property type="term" value="F:protein-folding chaperone binding"/>
    <property type="evidence" value="ECO:0007669"/>
    <property type="project" value="InterPro"/>
</dbReference>
<evidence type="ECO:0000313" key="4">
    <source>
        <dbReference type="EMBL" id="SUZ73320.1"/>
    </source>
</evidence>
<dbReference type="InterPro" id="IPR013805">
    <property type="entry name" value="GrpE_CC"/>
</dbReference>
<evidence type="ECO:0000256" key="3">
    <source>
        <dbReference type="SAM" id="MobiDB-lite"/>
    </source>
</evidence>
<feature type="compositionally biased region" description="Basic residues" evidence="3">
    <location>
        <begin position="1"/>
        <end position="12"/>
    </location>
</feature>
<dbReference type="GO" id="GO:0042803">
    <property type="term" value="F:protein homodimerization activity"/>
    <property type="evidence" value="ECO:0007669"/>
    <property type="project" value="InterPro"/>
</dbReference>
<feature type="non-terminal residue" evidence="4">
    <location>
        <position position="1"/>
    </location>
</feature>
<feature type="region of interest" description="Disordered" evidence="3">
    <location>
        <begin position="1"/>
        <end position="30"/>
    </location>
</feature>
<dbReference type="GO" id="GO:0006457">
    <property type="term" value="P:protein folding"/>
    <property type="evidence" value="ECO:0007669"/>
    <property type="project" value="InterPro"/>
</dbReference>
<dbReference type="InterPro" id="IPR000740">
    <property type="entry name" value="GrpE"/>
</dbReference>
<proteinExistence type="inferred from homology"/>
<comment type="similarity">
    <text evidence="1">Belongs to the GrpE family.</text>
</comment>
<dbReference type="Pfam" id="PF01025">
    <property type="entry name" value="GrpE"/>
    <property type="match status" value="1"/>
</dbReference>
<dbReference type="SUPFAM" id="SSF58014">
    <property type="entry name" value="Coiled-coil domain of nucleotide exchange factor GrpE"/>
    <property type="match status" value="1"/>
</dbReference>
<dbReference type="Gene3D" id="2.30.22.10">
    <property type="entry name" value="Head domain of nucleotide exchange factor GrpE"/>
    <property type="match status" value="1"/>
</dbReference>
<dbReference type="GO" id="GO:0051082">
    <property type="term" value="F:unfolded protein binding"/>
    <property type="evidence" value="ECO:0007669"/>
    <property type="project" value="TreeGrafter"/>
</dbReference>
<keyword evidence="2" id="KW-0143">Chaperone</keyword>
<protein>
    <recommendedName>
        <fullName evidence="5">GrpE protein homolog</fullName>
    </recommendedName>
</protein>
<name>A0A381Q2P1_9ZZZZ</name>
<dbReference type="Gene3D" id="3.90.20.20">
    <property type="match status" value="1"/>
</dbReference>
<evidence type="ECO:0008006" key="5">
    <source>
        <dbReference type="Google" id="ProtNLM"/>
    </source>
</evidence>
<sequence>VPKSVTKRKKEKPKSPQKTSRKSVPKEDEKITALGQELKELGDRHLRLKAEFDNFRRRKTEEFSKLLLYDGEQAIKGFLPIIDDLERMMQAAETANENGDESLADGVKMVSSKIEKYFESLDVKPFGAVGDVLDPDIHDAMMTKADKTRDDNVILDVFEKGFTYREKVIRHAKVIVNKK</sequence>
<dbReference type="AlphaFoldDB" id="A0A381Q2P1"/>
<dbReference type="CDD" id="cd00446">
    <property type="entry name" value="GrpE"/>
    <property type="match status" value="1"/>
</dbReference>
<dbReference type="PANTHER" id="PTHR21237:SF23">
    <property type="entry name" value="GRPE PROTEIN HOMOLOG, MITOCHONDRIAL"/>
    <property type="match status" value="1"/>
</dbReference>
<organism evidence="4">
    <name type="scientific">marine metagenome</name>
    <dbReference type="NCBI Taxonomy" id="408172"/>
    <lineage>
        <taxon>unclassified sequences</taxon>
        <taxon>metagenomes</taxon>
        <taxon>ecological metagenomes</taxon>
    </lineage>
</organism>
<accession>A0A381Q2P1</accession>
<dbReference type="PROSITE" id="PS01071">
    <property type="entry name" value="GRPE"/>
    <property type="match status" value="1"/>
</dbReference>